<organism evidence="1 2">
    <name type="scientific">Irpex rosettiformis</name>
    <dbReference type="NCBI Taxonomy" id="378272"/>
    <lineage>
        <taxon>Eukaryota</taxon>
        <taxon>Fungi</taxon>
        <taxon>Dikarya</taxon>
        <taxon>Basidiomycota</taxon>
        <taxon>Agaricomycotina</taxon>
        <taxon>Agaricomycetes</taxon>
        <taxon>Polyporales</taxon>
        <taxon>Irpicaceae</taxon>
        <taxon>Irpex</taxon>
    </lineage>
</organism>
<dbReference type="EMBL" id="MU274907">
    <property type="protein sequence ID" value="KAI0090509.1"/>
    <property type="molecule type" value="Genomic_DNA"/>
</dbReference>
<name>A0ACB8U8K4_9APHY</name>
<dbReference type="Proteomes" id="UP001055072">
    <property type="component" value="Unassembled WGS sequence"/>
</dbReference>
<keyword evidence="2" id="KW-1185">Reference proteome</keyword>
<evidence type="ECO:0000313" key="2">
    <source>
        <dbReference type="Proteomes" id="UP001055072"/>
    </source>
</evidence>
<comment type="caution">
    <text evidence="1">The sequence shown here is derived from an EMBL/GenBank/DDBJ whole genome shotgun (WGS) entry which is preliminary data.</text>
</comment>
<protein>
    <submittedName>
        <fullName evidence="1">Uncharacterized protein</fullName>
    </submittedName>
</protein>
<accession>A0ACB8U8K4</accession>
<proteinExistence type="predicted"/>
<gene>
    <name evidence="1" type="ORF">BDY19DRAFT_1055514</name>
</gene>
<reference evidence="1" key="1">
    <citation type="journal article" date="2021" name="Environ. Microbiol.">
        <title>Gene family expansions and transcriptome signatures uncover fungal adaptations to wood decay.</title>
        <authorList>
            <person name="Hage H."/>
            <person name="Miyauchi S."/>
            <person name="Viragh M."/>
            <person name="Drula E."/>
            <person name="Min B."/>
            <person name="Chaduli D."/>
            <person name="Navarro D."/>
            <person name="Favel A."/>
            <person name="Norest M."/>
            <person name="Lesage-Meessen L."/>
            <person name="Balint B."/>
            <person name="Merenyi Z."/>
            <person name="de Eugenio L."/>
            <person name="Morin E."/>
            <person name="Martinez A.T."/>
            <person name="Baldrian P."/>
            <person name="Stursova M."/>
            <person name="Martinez M.J."/>
            <person name="Novotny C."/>
            <person name="Magnuson J.K."/>
            <person name="Spatafora J.W."/>
            <person name="Maurice S."/>
            <person name="Pangilinan J."/>
            <person name="Andreopoulos W."/>
            <person name="LaButti K."/>
            <person name="Hundley H."/>
            <person name="Na H."/>
            <person name="Kuo A."/>
            <person name="Barry K."/>
            <person name="Lipzen A."/>
            <person name="Henrissat B."/>
            <person name="Riley R."/>
            <person name="Ahrendt S."/>
            <person name="Nagy L.G."/>
            <person name="Grigoriev I.V."/>
            <person name="Martin F."/>
            <person name="Rosso M.N."/>
        </authorList>
    </citation>
    <scope>NUCLEOTIDE SEQUENCE</scope>
    <source>
        <strain evidence="1">CBS 384.51</strain>
    </source>
</reference>
<evidence type="ECO:0000313" key="1">
    <source>
        <dbReference type="EMBL" id="KAI0090509.1"/>
    </source>
</evidence>
<sequence>MYPLLTLQCAALFAEAVVIYIVTFSVTIIFLLRRRRSSKTHGLLVIVTIVMFLLSTACMGLLASSVLRHVHSGIIGDGLALRDPAYPEPYLQIIIECLNCILELLINYDLQLAVAVTLITRTAGLNVMLDLLAQFTGLYPTLIVFFVAVWKSHQGSTVGAGRSFFLTQAGDSDERTRHSAMVFAPGVTAATSFTNSELIAGHDEVTIKISV</sequence>